<reference evidence="10 11" key="1">
    <citation type="submission" date="2018-10" db="EMBL/GenBank/DDBJ databases">
        <title>Isolation from soil.</title>
        <authorList>
            <person name="Hu J."/>
        </authorList>
    </citation>
    <scope>NUCLEOTIDE SEQUENCE [LARGE SCALE GENOMIC DNA]</scope>
    <source>
        <strain evidence="10 11">NEAU-Ht49</strain>
    </source>
</reference>
<comment type="subcellular location">
    <subcellularLocation>
        <location evidence="1">Cell membrane</location>
        <topology evidence="1">Multi-pass membrane protein</topology>
    </subcellularLocation>
</comment>
<feature type="transmembrane region" description="Helical" evidence="8">
    <location>
        <begin position="57"/>
        <end position="76"/>
    </location>
</feature>
<feature type="transmembrane region" description="Helical" evidence="8">
    <location>
        <begin position="20"/>
        <end position="45"/>
    </location>
</feature>
<name>A0A3M2M5C5_9ACTN</name>
<evidence type="ECO:0000256" key="7">
    <source>
        <dbReference type="ARBA" id="ARBA00023136"/>
    </source>
</evidence>
<dbReference type="EMBL" id="RFFG01000017">
    <property type="protein sequence ID" value="RMI44692.1"/>
    <property type="molecule type" value="Genomic_DNA"/>
</dbReference>
<dbReference type="Proteomes" id="UP000282674">
    <property type="component" value="Unassembled WGS sequence"/>
</dbReference>
<feature type="transmembrane region" description="Helical" evidence="8">
    <location>
        <begin position="233"/>
        <end position="254"/>
    </location>
</feature>
<organism evidence="10 11">
    <name type="scientific">Actinomadura harenae</name>
    <dbReference type="NCBI Taxonomy" id="2483351"/>
    <lineage>
        <taxon>Bacteria</taxon>
        <taxon>Bacillati</taxon>
        <taxon>Actinomycetota</taxon>
        <taxon>Actinomycetes</taxon>
        <taxon>Streptosporangiales</taxon>
        <taxon>Thermomonosporaceae</taxon>
        <taxon>Actinomadura</taxon>
    </lineage>
</organism>
<dbReference type="Pfam" id="PF07690">
    <property type="entry name" value="MFS_1"/>
    <property type="match status" value="1"/>
</dbReference>
<evidence type="ECO:0000256" key="5">
    <source>
        <dbReference type="ARBA" id="ARBA00022692"/>
    </source>
</evidence>
<comment type="similarity">
    <text evidence="2">Belongs to the major facilitator superfamily. EmrB family.</text>
</comment>
<evidence type="ECO:0000313" key="11">
    <source>
        <dbReference type="Proteomes" id="UP000282674"/>
    </source>
</evidence>
<protein>
    <submittedName>
        <fullName evidence="10">DHA2 family efflux MFS transporter permease subunit</fullName>
    </submittedName>
</protein>
<dbReference type="PANTHER" id="PTHR42718">
    <property type="entry name" value="MAJOR FACILITATOR SUPERFAMILY MULTIDRUG TRANSPORTER MFSC"/>
    <property type="match status" value="1"/>
</dbReference>
<dbReference type="InterPro" id="IPR011701">
    <property type="entry name" value="MFS"/>
</dbReference>
<dbReference type="Gene3D" id="1.20.1250.20">
    <property type="entry name" value="MFS general substrate transporter like domains"/>
    <property type="match status" value="1"/>
</dbReference>
<feature type="transmembrane region" description="Helical" evidence="8">
    <location>
        <begin position="275"/>
        <end position="301"/>
    </location>
</feature>
<feature type="transmembrane region" description="Helical" evidence="8">
    <location>
        <begin position="367"/>
        <end position="390"/>
    </location>
</feature>
<keyword evidence="11" id="KW-1185">Reference proteome</keyword>
<evidence type="ECO:0000259" key="9">
    <source>
        <dbReference type="PROSITE" id="PS50850"/>
    </source>
</evidence>
<feature type="transmembrane region" description="Helical" evidence="8">
    <location>
        <begin position="88"/>
        <end position="107"/>
    </location>
</feature>
<feature type="transmembrane region" description="Helical" evidence="8">
    <location>
        <begin position="209"/>
        <end position="227"/>
    </location>
</feature>
<keyword evidence="5 8" id="KW-0812">Transmembrane</keyword>
<evidence type="ECO:0000256" key="6">
    <source>
        <dbReference type="ARBA" id="ARBA00022989"/>
    </source>
</evidence>
<evidence type="ECO:0000256" key="2">
    <source>
        <dbReference type="ARBA" id="ARBA00008537"/>
    </source>
</evidence>
<comment type="caution">
    <text evidence="10">The sequence shown here is derived from an EMBL/GenBank/DDBJ whole genome shotgun (WGS) entry which is preliminary data.</text>
</comment>
<dbReference type="SUPFAM" id="SSF103473">
    <property type="entry name" value="MFS general substrate transporter"/>
    <property type="match status" value="1"/>
</dbReference>
<feature type="transmembrane region" description="Helical" evidence="8">
    <location>
        <begin position="436"/>
        <end position="456"/>
    </location>
</feature>
<feature type="transmembrane region" description="Helical" evidence="8">
    <location>
        <begin position="307"/>
        <end position="330"/>
    </location>
</feature>
<proteinExistence type="inferred from homology"/>
<dbReference type="AlphaFoldDB" id="A0A3M2M5C5"/>
<keyword evidence="4" id="KW-1003">Cell membrane</keyword>
<feature type="transmembrane region" description="Helical" evidence="8">
    <location>
        <begin position="147"/>
        <end position="170"/>
    </location>
</feature>
<evidence type="ECO:0000256" key="3">
    <source>
        <dbReference type="ARBA" id="ARBA00022448"/>
    </source>
</evidence>
<evidence type="ECO:0000313" key="10">
    <source>
        <dbReference type="EMBL" id="RMI44692.1"/>
    </source>
</evidence>
<dbReference type="InterPro" id="IPR020846">
    <property type="entry name" value="MFS_dom"/>
</dbReference>
<feature type="transmembrane region" description="Helical" evidence="8">
    <location>
        <begin position="113"/>
        <end position="135"/>
    </location>
</feature>
<evidence type="ECO:0000256" key="1">
    <source>
        <dbReference type="ARBA" id="ARBA00004651"/>
    </source>
</evidence>
<dbReference type="InterPro" id="IPR036259">
    <property type="entry name" value="MFS_trans_sf"/>
</dbReference>
<dbReference type="GO" id="GO:0005886">
    <property type="term" value="C:plasma membrane"/>
    <property type="evidence" value="ECO:0007669"/>
    <property type="project" value="UniProtKB-SubCell"/>
</dbReference>
<sequence length="469" mass="47923">MHLKRCITVGGMTKWRGNPWAVLATLSLGFFMTLLDMTIVNIAIPDVMRSLHTGLDQVVWTVGGYTLVLAVLLVTAARLGDLRGQRTVFAAGVVVFTLASAACGLAPDVGTLIAARVVQGVGAALLTPQTMALIIATFPADRRGTALGVWGAVAGVATLTGPTLGGTLVSAAGWRWVFLVNIPVGALVLAMTVLVVPDVRTGRAHRLDLPGVLLSSAALTCLTFALMEGDRYGWNAWIWGLMASGALLGGLFLRHQAGGQDREPLIPFELFQNRGFALMTALMGVIGAALIGAVLPLGIFLQEQLGLSAVHAGLALAPSPLVSLAVSPFAGRMSDRVGGHRVLVAGLLAFALGLGLVALLTGGDAHAWTFTAPLMLMGLGTGCMIAPLSAEAMRGVPARLAGSASGVSNSVRQLGSVLGTAATTALMTVGSPLDGVHLALALPIVLLALAAGALAFTRPRTPAPAATSA</sequence>
<evidence type="ECO:0000256" key="8">
    <source>
        <dbReference type="SAM" id="Phobius"/>
    </source>
</evidence>
<dbReference type="GO" id="GO:0022857">
    <property type="term" value="F:transmembrane transporter activity"/>
    <property type="evidence" value="ECO:0007669"/>
    <property type="project" value="InterPro"/>
</dbReference>
<dbReference type="OrthoDB" id="7375466at2"/>
<keyword evidence="6 8" id="KW-1133">Transmembrane helix</keyword>
<dbReference type="NCBIfam" id="TIGR00711">
    <property type="entry name" value="efflux_EmrB"/>
    <property type="match status" value="1"/>
</dbReference>
<feature type="domain" description="Major facilitator superfamily (MFS) profile" evidence="9">
    <location>
        <begin position="22"/>
        <end position="462"/>
    </location>
</feature>
<keyword evidence="7 8" id="KW-0472">Membrane</keyword>
<dbReference type="Gene3D" id="1.20.1720.10">
    <property type="entry name" value="Multidrug resistance protein D"/>
    <property type="match status" value="1"/>
</dbReference>
<dbReference type="PRINTS" id="PR01036">
    <property type="entry name" value="TCRTETB"/>
</dbReference>
<keyword evidence="3" id="KW-0813">Transport</keyword>
<gene>
    <name evidence="10" type="ORF">EBO15_12110</name>
</gene>
<feature type="transmembrane region" description="Helical" evidence="8">
    <location>
        <begin position="342"/>
        <end position="361"/>
    </location>
</feature>
<dbReference type="InterPro" id="IPR004638">
    <property type="entry name" value="EmrB-like"/>
</dbReference>
<dbReference type="PANTHER" id="PTHR42718:SF9">
    <property type="entry name" value="MAJOR FACILITATOR SUPERFAMILY MULTIDRUG TRANSPORTER MFSC"/>
    <property type="match status" value="1"/>
</dbReference>
<accession>A0A3M2M5C5</accession>
<dbReference type="PROSITE" id="PS50850">
    <property type="entry name" value="MFS"/>
    <property type="match status" value="1"/>
</dbReference>
<evidence type="ECO:0000256" key="4">
    <source>
        <dbReference type="ARBA" id="ARBA00022475"/>
    </source>
</evidence>
<feature type="transmembrane region" description="Helical" evidence="8">
    <location>
        <begin position="176"/>
        <end position="197"/>
    </location>
</feature>